<dbReference type="Proteomes" id="UP001596915">
    <property type="component" value="Unassembled WGS sequence"/>
</dbReference>
<keyword evidence="3" id="KW-1185">Reference proteome</keyword>
<dbReference type="InterPro" id="IPR056724">
    <property type="entry name" value="DUF7822"/>
</dbReference>
<evidence type="ECO:0000313" key="3">
    <source>
        <dbReference type="Proteomes" id="UP001596915"/>
    </source>
</evidence>
<dbReference type="EMBL" id="JBHTGL010000008">
    <property type="protein sequence ID" value="MFD0623375.1"/>
    <property type="molecule type" value="Genomic_DNA"/>
</dbReference>
<evidence type="ECO:0000259" key="1">
    <source>
        <dbReference type="Pfam" id="PF25135"/>
    </source>
</evidence>
<accession>A0ABW2WQ69</accession>
<evidence type="ECO:0000313" key="2">
    <source>
        <dbReference type="EMBL" id="MFD0623375.1"/>
    </source>
</evidence>
<name>A0ABW2WQ69_9ACTN</name>
<comment type="caution">
    <text evidence="2">The sequence shown here is derived from an EMBL/GenBank/DDBJ whole genome shotgun (WGS) entry which is preliminary data.</text>
</comment>
<feature type="domain" description="DUF7822" evidence="1">
    <location>
        <begin position="13"/>
        <end position="143"/>
    </location>
</feature>
<sequence>MANRSYLYSASTPPTAEANPEKIRCVSEHNWSIPLAHKLLVGRETNIVPSMIWNRRIGIAADFAGGATLLGDLLRVVGQGLPDDREFAECVARTTAHLDKQRDTYFVLETGEMVSLGDEDPEEAVQYLVSHDIPDAVTRAEAAIAGADDVWLASVRDDWQNHFASFYSDALYFSFPGE</sequence>
<organism evidence="2 3">
    <name type="scientific">Streptomyces sanglieri</name>
    <dbReference type="NCBI Taxonomy" id="193460"/>
    <lineage>
        <taxon>Bacteria</taxon>
        <taxon>Bacillati</taxon>
        <taxon>Actinomycetota</taxon>
        <taxon>Actinomycetes</taxon>
        <taxon>Kitasatosporales</taxon>
        <taxon>Streptomycetaceae</taxon>
        <taxon>Streptomyces</taxon>
    </lineage>
</organism>
<dbReference type="Pfam" id="PF25135">
    <property type="entry name" value="DUF7822"/>
    <property type="match status" value="1"/>
</dbReference>
<proteinExistence type="predicted"/>
<protein>
    <recommendedName>
        <fullName evidence="1">DUF7822 domain-containing protein</fullName>
    </recommendedName>
</protein>
<gene>
    <name evidence="2" type="ORF">ACFQ2K_11750</name>
</gene>
<reference evidence="3" key="1">
    <citation type="journal article" date="2019" name="Int. J. Syst. Evol. Microbiol.">
        <title>The Global Catalogue of Microorganisms (GCM) 10K type strain sequencing project: providing services to taxonomists for standard genome sequencing and annotation.</title>
        <authorList>
            <consortium name="The Broad Institute Genomics Platform"/>
            <consortium name="The Broad Institute Genome Sequencing Center for Infectious Disease"/>
            <person name="Wu L."/>
            <person name="Ma J."/>
        </authorList>
    </citation>
    <scope>NUCLEOTIDE SEQUENCE [LARGE SCALE GENOMIC DNA]</scope>
    <source>
        <strain evidence="3">JCM 12607</strain>
    </source>
</reference>